<accession>A0A232M057</accession>
<dbReference type="Proteomes" id="UP000243515">
    <property type="component" value="Unassembled WGS sequence"/>
</dbReference>
<evidence type="ECO:0000256" key="1">
    <source>
        <dbReference type="SAM" id="SignalP"/>
    </source>
</evidence>
<dbReference type="EMBL" id="NPHW01003329">
    <property type="protein sequence ID" value="OXV09791.1"/>
    <property type="molecule type" value="Genomic_DNA"/>
</dbReference>
<feature type="chain" id="PRO_5012353295" evidence="1">
    <location>
        <begin position="27"/>
        <end position="150"/>
    </location>
</feature>
<sequence length="150" mass="16824">MFPRFSAITLLLGVILMWAIPTISLSAPGEMVQDDFGLFKIEPNGTVFSLDRNETVIDSKQLTPEEFKTLTGCNMAMQPSADLETEQCMQNKPTIPNSDVSMKRDKEVFKRELTCALFFCRDSFECTRLTTVTCKGCLRSGTGIQVCAFW</sequence>
<dbReference type="OrthoDB" id="10318047at2759"/>
<name>A0A232M057_9EURO</name>
<keyword evidence="1" id="KW-0732">Signal</keyword>
<organism evidence="2 3">
    <name type="scientific">Elaphomyces granulatus</name>
    <dbReference type="NCBI Taxonomy" id="519963"/>
    <lineage>
        <taxon>Eukaryota</taxon>
        <taxon>Fungi</taxon>
        <taxon>Dikarya</taxon>
        <taxon>Ascomycota</taxon>
        <taxon>Pezizomycotina</taxon>
        <taxon>Eurotiomycetes</taxon>
        <taxon>Eurotiomycetidae</taxon>
        <taxon>Eurotiales</taxon>
        <taxon>Elaphomycetaceae</taxon>
        <taxon>Elaphomyces</taxon>
    </lineage>
</organism>
<dbReference type="AlphaFoldDB" id="A0A232M057"/>
<feature type="signal peptide" evidence="1">
    <location>
        <begin position="1"/>
        <end position="26"/>
    </location>
</feature>
<reference evidence="2 3" key="1">
    <citation type="journal article" date="2015" name="Environ. Microbiol.">
        <title>Metagenome sequence of Elaphomyces granulatus from sporocarp tissue reveals Ascomycota ectomycorrhizal fingerprints of genome expansion and a Proteobacteria-rich microbiome.</title>
        <authorList>
            <person name="Quandt C.A."/>
            <person name="Kohler A."/>
            <person name="Hesse C.N."/>
            <person name="Sharpton T.J."/>
            <person name="Martin F."/>
            <person name="Spatafora J.W."/>
        </authorList>
    </citation>
    <scope>NUCLEOTIDE SEQUENCE [LARGE SCALE GENOMIC DNA]</scope>
    <source>
        <strain evidence="2 3">OSC145934</strain>
    </source>
</reference>
<evidence type="ECO:0000313" key="3">
    <source>
        <dbReference type="Proteomes" id="UP000243515"/>
    </source>
</evidence>
<comment type="caution">
    <text evidence="2">The sequence shown here is derived from an EMBL/GenBank/DDBJ whole genome shotgun (WGS) entry which is preliminary data.</text>
</comment>
<gene>
    <name evidence="2" type="ORF">Egran_02446</name>
</gene>
<keyword evidence="3" id="KW-1185">Reference proteome</keyword>
<protein>
    <submittedName>
        <fullName evidence="2">Uncharacterized protein</fullName>
    </submittedName>
</protein>
<evidence type="ECO:0000313" key="2">
    <source>
        <dbReference type="EMBL" id="OXV09791.1"/>
    </source>
</evidence>
<proteinExistence type="predicted"/>